<reference evidence="1 2" key="1">
    <citation type="journal article" date="2012" name="PLoS Pathog.">
        <title>Comparative pathogenomics reveals horizontally acquired novel virulence genes in fungi infecting cereal hosts.</title>
        <authorList>
            <person name="Gardiner D.M."/>
            <person name="McDonald M.C."/>
            <person name="Covarelli L."/>
            <person name="Solomon P.S."/>
            <person name="Rusu A.G."/>
            <person name="Marshall M."/>
            <person name="Kazan K."/>
            <person name="Chakraborty S."/>
            <person name="McDonald B.A."/>
            <person name="Manners J.M."/>
        </authorList>
    </citation>
    <scope>NUCLEOTIDE SEQUENCE [LARGE SCALE GENOMIC DNA]</scope>
    <source>
        <strain evidence="1 2">CS3096</strain>
    </source>
</reference>
<protein>
    <submittedName>
        <fullName evidence="1">Uncharacterized protein</fullName>
    </submittedName>
</protein>
<dbReference type="KEGG" id="fpu:FPSE_12236"/>
<dbReference type="AlphaFoldDB" id="K3V423"/>
<gene>
    <name evidence="1" type="ORF">FPSE_12236</name>
</gene>
<keyword evidence="2" id="KW-1185">Reference proteome</keyword>
<dbReference type="RefSeq" id="XP_009263628.1">
    <property type="nucleotide sequence ID" value="XM_009265353.1"/>
</dbReference>
<accession>K3V423</accession>
<dbReference type="Proteomes" id="UP000007978">
    <property type="component" value="Chromosome 1"/>
</dbReference>
<dbReference type="HOGENOM" id="CLU_2291878_0_0_1"/>
<organism evidence="1 2">
    <name type="scientific">Fusarium pseudograminearum (strain CS3096)</name>
    <name type="common">Wheat and barley crown-rot fungus</name>
    <dbReference type="NCBI Taxonomy" id="1028729"/>
    <lineage>
        <taxon>Eukaryota</taxon>
        <taxon>Fungi</taxon>
        <taxon>Dikarya</taxon>
        <taxon>Ascomycota</taxon>
        <taxon>Pezizomycotina</taxon>
        <taxon>Sordariomycetes</taxon>
        <taxon>Hypocreomycetidae</taxon>
        <taxon>Hypocreales</taxon>
        <taxon>Nectriaceae</taxon>
        <taxon>Fusarium</taxon>
    </lineage>
</organism>
<dbReference type="EMBL" id="AFNW01000627">
    <property type="protein sequence ID" value="EKJ67589.1"/>
    <property type="molecule type" value="Genomic_DNA"/>
</dbReference>
<sequence>MPLVTEAWERVQVARLCNDWYCGILTTSHWKSQARPLAGWLMNGQGLKDQSGGDGICFAFWNSHAASIAGFLSFTAKTKDLGRSFEAQRTLDLIYAPLYRE</sequence>
<evidence type="ECO:0000313" key="2">
    <source>
        <dbReference type="Proteomes" id="UP000007978"/>
    </source>
</evidence>
<evidence type="ECO:0000313" key="1">
    <source>
        <dbReference type="EMBL" id="EKJ67589.1"/>
    </source>
</evidence>
<comment type="caution">
    <text evidence="1">The sequence shown here is derived from an EMBL/GenBank/DDBJ whole genome shotgun (WGS) entry which is preliminary data.</text>
</comment>
<proteinExistence type="predicted"/>
<name>K3V423_FUSPC</name>
<dbReference type="GeneID" id="20370853"/>